<keyword evidence="6" id="KW-0813">Transport</keyword>
<evidence type="ECO:0000256" key="2">
    <source>
        <dbReference type="ARBA" id="ARBA00022723"/>
    </source>
</evidence>
<dbReference type="PANTHER" id="PTHR32479:SF17">
    <property type="entry name" value="GLYCOLATE OXIDASE IRON-SULFUR SUBUNIT"/>
    <property type="match status" value="1"/>
</dbReference>
<evidence type="ECO:0000256" key="4">
    <source>
        <dbReference type="ARBA" id="ARBA00023004"/>
    </source>
</evidence>
<keyword evidence="6" id="KW-0249">Electron transport</keyword>
<evidence type="ECO:0000313" key="9">
    <source>
        <dbReference type="Proteomes" id="UP001143474"/>
    </source>
</evidence>
<comment type="caution">
    <text evidence="8">The sequence shown here is derived from an EMBL/GenBank/DDBJ whole genome shotgun (WGS) entry which is preliminary data.</text>
</comment>
<dbReference type="InterPro" id="IPR017900">
    <property type="entry name" value="4Fe4S_Fe_S_CS"/>
</dbReference>
<dbReference type="GO" id="GO:0046872">
    <property type="term" value="F:metal ion binding"/>
    <property type="evidence" value="ECO:0007669"/>
    <property type="project" value="UniProtKB-UniRule"/>
</dbReference>
<dbReference type="InterPro" id="IPR004017">
    <property type="entry name" value="Cys_rich_dom"/>
</dbReference>
<comment type="catalytic activity">
    <reaction evidence="6">
        <text>(R)-lactate + A = pyruvate + AH2</text>
        <dbReference type="Rhea" id="RHEA:15089"/>
        <dbReference type="ChEBI" id="CHEBI:13193"/>
        <dbReference type="ChEBI" id="CHEBI:15361"/>
        <dbReference type="ChEBI" id="CHEBI:16004"/>
        <dbReference type="ChEBI" id="CHEBI:17499"/>
    </reaction>
</comment>
<dbReference type="RefSeq" id="WP_271218050.1">
    <property type="nucleotide sequence ID" value="NZ_BAAAVD010000045.1"/>
</dbReference>
<dbReference type="Pfam" id="PF12838">
    <property type="entry name" value="Fer4_7"/>
    <property type="match status" value="1"/>
</dbReference>
<dbReference type="PROSITE" id="PS51379">
    <property type="entry name" value="4FE4S_FER_2"/>
    <property type="match status" value="2"/>
</dbReference>
<evidence type="ECO:0000256" key="1">
    <source>
        <dbReference type="ARBA" id="ARBA00022485"/>
    </source>
</evidence>
<keyword evidence="2 6" id="KW-0479">Metal-binding</keyword>
<keyword evidence="1 6" id="KW-0004">4Fe-4S</keyword>
<gene>
    <name evidence="8" type="primary">glcF_2</name>
    <name evidence="8" type="ORF">GCM10017600_30070</name>
</gene>
<reference evidence="8" key="1">
    <citation type="journal article" date="2014" name="Int. J. Syst. Evol. Microbiol.">
        <title>Complete genome sequence of Corynebacterium casei LMG S-19264T (=DSM 44701T), isolated from a smear-ripened cheese.</title>
        <authorList>
            <consortium name="US DOE Joint Genome Institute (JGI-PGF)"/>
            <person name="Walter F."/>
            <person name="Albersmeier A."/>
            <person name="Kalinowski J."/>
            <person name="Ruckert C."/>
        </authorList>
    </citation>
    <scope>NUCLEOTIDE SEQUENCE</scope>
    <source>
        <strain evidence="8">VKM Ac-2007</strain>
    </source>
</reference>
<dbReference type="Gene3D" id="1.10.1060.10">
    <property type="entry name" value="Alpha-helical ferredoxin"/>
    <property type="match status" value="1"/>
</dbReference>
<comment type="cofactor">
    <cofactor evidence="6">
        <name>[4Fe-4S] cluster</name>
        <dbReference type="ChEBI" id="CHEBI:49883"/>
    </cofactor>
    <text evidence="6">Binds 2 [4Fe-4S] clusters.</text>
</comment>
<comment type="function">
    <text evidence="6">Component of a complex that catalyzes the oxidation of glycolate to glyoxylate.</text>
</comment>
<keyword evidence="9" id="KW-1185">Reference proteome</keyword>
<dbReference type="PROSITE" id="PS00198">
    <property type="entry name" value="4FE4S_FER_1"/>
    <property type="match status" value="2"/>
</dbReference>
<dbReference type="GO" id="GO:0019154">
    <property type="term" value="F:glycolate dehydrogenase activity"/>
    <property type="evidence" value="ECO:0007669"/>
    <property type="project" value="UniProtKB-EC"/>
</dbReference>
<comment type="catalytic activity">
    <reaction evidence="6">
        <text>glycolate + A = glyoxylate + AH2</text>
        <dbReference type="Rhea" id="RHEA:21264"/>
        <dbReference type="ChEBI" id="CHEBI:13193"/>
        <dbReference type="ChEBI" id="CHEBI:17499"/>
        <dbReference type="ChEBI" id="CHEBI:29805"/>
        <dbReference type="ChEBI" id="CHEBI:36655"/>
        <dbReference type="EC" id="1.1.99.14"/>
    </reaction>
</comment>
<dbReference type="Pfam" id="PF02754">
    <property type="entry name" value="CCG"/>
    <property type="match status" value="2"/>
</dbReference>
<proteinExistence type="predicted"/>
<protein>
    <recommendedName>
        <fullName evidence="6">Glycolate oxidase iron-sulfur subunit</fullName>
        <ecNumber evidence="6">1.1.99.14</ecNumber>
    </recommendedName>
</protein>
<dbReference type="EC" id="1.1.99.14" evidence="6"/>
<evidence type="ECO:0000313" key="8">
    <source>
        <dbReference type="EMBL" id="GLK09601.1"/>
    </source>
</evidence>
<dbReference type="GO" id="GO:0051539">
    <property type="term" value="F:4 iron, 4 sulfur cluster binding"/>
    <property type="evidence" value="ECO:0007669"/>
    <property type="project" value="UniProtKB-UniRule"/>
</dbReference>
<dbReference type="InterPro" id="IPR009051">
    <property type="entry name" value="Helical_ferredxn"/>
</dbReference>
<dbReference type="SUPFAM" id="SSF54862">
    <property type="entry name" value="4Fe-4S ferredoxins"/>
    <property type="match status" value="1"/>
</dbReference>
<dbReference type="Proteomes" id="UP001143474">
    <property type="component" value="Unassembled WGS sequence"/>
</dbReference>
<dbReference type="InterPro" id="IPR012257">
    <property type="entry name" value="Glc_ox_4Fe-4S"/>
</dbReference>
<feature type="domain" description="4Fe-4S ferredoxin-type" evidence="7">
    <location>
        <begin position="15"/>
        <end position="44"/>
    </location>
</feature>
<name>A0A9W6I0A7_9ACTN</name>
<dbReference type="PANTHER" id="PTHR32479">
    <property type="entry name" value="GLYCOLATE OXIDASE IRON-SULFUR SUBUNIT"/>
    <property type="match status" value="1"/>
</dbReference>
<dbReference type="EMBL" id="BSEV01000005">
    <property type="protein sequence ID" value="GLK09601.1"/>
    <property type="molecule type" value="Genomic_DNA"/>
</dbReference>
<feature type="domain" description="4Fe-4S ferredoxin-type" evidence="7">
    <location>
        <begin position="64"/>
        <end position="96"/>
    </location>
</feature>
<dbReference type="AlphaFoldDB" id="A0A9W6I0A7"/>
<evidence type="ECO:0000256" key="5">
    <source>
        <dbReference type="ARBA" id="ARBA00023014"/>
    </source>
</evidence>
<organism evidence="8 9">
    <name type="scientific">Streptosporangium carneum</name>
    <dbReference type="NCBI Taxonomy" id="47481"/>
    <lineage>
        <taxon>Bacteria</taxon>
        <taxon>Bacillati</taxon>
        <taxon>Actinomycetota</taxon>
        <taxon>Actinomycetes</taxon>
        <taxon>Streptosporangiales</taxon>
        <taxon>Streptosporangiaceae</taxon>
        <taxon>Streptosporangium</taxon>
    </lineage>
</organism>
<keyword evidence="3" id="KW-0677">Repeat</keyword>
<keyword evidence="5 6" id="KW-0411">Iron-sulfur</keyword>
<accession>A0A9W6I0A7</accession>
<dbReference type="PIRSF" id="PIRSF000139">
    <property type="entry name" value="Glc_ox_4Fe-4S"/>
    <property type="match status" value="1"/>
</dbReference>
<reference evidence="8" key="2">
    <citation type="submission" date="2023-01" db="EMBL/GenBank/DDBJ databases">
        <authorList>
            <person name="Sun Q."/>
            <person name="Evtushenko L."/>
        </authorList>
    </citation>
    <scope>NUCLEOTIDE SEQUENCE</scope>
    <source>
        <strain evidence="8">VKM Ac-2007</strain>
    </source>
</reference>
<evidence type="ECO:0000256" key="6">
    <source>
        <dbReference type="PIRNR" id="PIRNR000139"/>
    </source>
</evidence>
<dbReference type="InterPro" id="IPR017896">
    <property type="entry name" value="4Fe4S_Fe-S-bd"/>
</dbReference>
<evidence type="ECO:0000256" key="3">
    <source>
        <dbReference type="ARBA" id="ARBA00022737"/>
    </source>
</evidence>
<keyword evidence="4 6" id="KW-0408">Iron</keyword>
<evidence type="ECO:0000259" key="7">
    <source>
        <dbReference type="PROSITE" id="PS51379"/>
    </source>
</evidence>
<sequence length="425" mass="45086">MPAPGAAHAAASGGGDPSGWLADCVHCGFCLPACPTYILDSAEPDSPRGRIQLIGQILDSGTVSPVQAGHLDNCLGCLACLPACPSGVRYDRLIEHARERVEEEHPRPWRERAQRALVFALFPHPRRLRLVRPLLWLYQRRLSGLVSRFLPAAVREMAALAPEVTGLTWTPVAETVPAAQPRRAVVGLVAGCVQRVFFPGVNQATAEVLAAEGCEVRTPAAQGCCGALSAHAGRLEEARRFARDLIGTFESAGVDVVVVNAAGCGAAIKEYGHLLADDPAWAARATRFAAKVRDAAEWLVEIGPRAARVPVGLSVAYQDACHLRNGQGVIAQPRALLSGIPGLDLREVAEPGVCCGSAGIYNLLQPGTASRLGHRKAEHVRETGAEVLATANPGCAMQIRQALRDSGSEVRVMHVMELLALSIRG</sequence>